<dbReference type="PROSITE" id="PS50109">
    <property type="entry name" value="HIS_KIN"/>
    <property type="match status" value="1"/>
</dbReference>
<reference evidence="8 9" key="1">
    <citation type="journal article" date="2012" name="Microbes Environ.">
        <title>Complete genome sequence of Bradyrhizobium sp. S23321: insights into symbiosis evolution in soil oligotrophs.</title>
        <authorList>
            <person name="Okubo T."/>
            <person name="Tsukui T."/>
            <person name="Maita H."/>
            <person name="Okamoto S."/>
            <person name="Oshima K."/>
            <person name="Fujisawa T."/>
            <person name="Saito A."/>
            <person name="Futamata H."/>
            <person name="Hattori R."/>
            <person name="Shimomura Y."/>
            <person name="Haruta S."/>
            <person name="Morimoto S."/>
            <person name="Wang Y."/>
            <person name="Sakai Y."/>
            <person name="Hattori M."/>
            <person name="Aizawa S."/>
            <person name="Nagashima K.V.P."/>
            <person name="Masuda S."/>
            <person name="Hattori T."/>
            <person name="Yamashita A."/>
            <person name="Bao Z."/>
            <person name="Hayatsu M."/>
            <person name="Kajiya-Kanegae H."/>
            <person name="Yoshinaga I."/>
            <person name="Sakamoto K."/>
            <person name="Toyota K."/>
            <person name="Nakao M."/>
            <person name="Kohara M."/>
            <person name="Anda M."/>
            <person name="Niwa R."/>
            <person name="Jung-Hwan P."/>
            <person name="Sameshima-Saito R."/>
            <person name="Tokuda S."/>
            <person name="Yamamoto S."/>
            <person name="Yamamoto S."/>
            <person name="Yokoyama T."/>
            <person name="Akutsu T."/>
            <person name="Nakamura Y."/>
            <person name="Nakahira-Yanaka Y."/>
            <person name="Takada Hoshino Y."/>
            <person name="Hirakawa H."/>
            <person name="Mitsui H."/>
            <person name="Terasawa K."/>
            <person name="Itakura M."/>
            <person name="Sato S."/>
            <person name="Ikeda-Ohtsubo W."/>
            <person name="Sakakura N."/>
            <person name="Kaminuma E."/>
            <person name="Minamisawa K."/>
        </authorList>
    </citation>
    <scope>NUCLEOTIDE SEQUENCE [LARGE SCALE GENOMIC DNA]</scope>
    <source>
        <strain evidence="8 9">S23321</strain>
    </source>
</reference>
<sequence>MDHDFKADIDAIEAIAAVPTILAVVSQVTGLGFSAVARVTGDRWVCLAVNDQVGLGLGAGGELKVETTICHEVHQAREAVVIDHVAQDACYADHHTPAMYGFQSYISMPIFLADGSFFGTLCALDPEPAKLKNSGVIGMFRLFADLIGVHLDAARRVATAEANLLDAKAAAELQEQFMAVLGHDLRNPLAAIAAGTRLLARMPLDEKAKSLIAMMETSTIRMSSLIEDVIDLARSRLGGGMSFAPSMEPLEPLLKQVVDEMRATHPQRRIEAEFAITKPVFADRQRIARLLSNLLGNAISYSAAETPVFVRAQTYGSFSLSVINRGPAIPAATLDKLFMPYVRGQDTGNQQGLGLGLFIVSQIASAHGGTIDVTSTDDETRFTFQMPLLIDAPSAS</sequence>
<dbReference type="InterPro" id="IPR050736">
    <property type="entry name" value="Sensor_HK_Regulatory"/>
</dbReference>
<dbReference type="InterPro" id="IPR005467">
    <property type="entry name" value="His_kinase_dom"/>
</dbReference>
<evidence type="ECO:0000313" key="8">
    <source>
        <dbReference type="EMBL" id="BAL78489.1"/>
    </source>
</evidence>
<accession>A0AAI8QEJ0</accession>
<dbReference type="Pfam" id="PF01590">
    <property type="entry name" value="GAF"/>
    <property type="match status" value="1"/>
</dbReference>
<evidence type="ECO:0000256" key="1">
    <source>
        <dbReference type="ARBA" id="ARBA00000085"/>
    </source>
</evidence>
<name>A0AAI8QEJ0_9BRAD</name>
<keyword evidence="3" id="KW-0597">Phosphoprotein</keyword>
<dbReference type="InterPro" id="IPR029016">
    <property type="entry name" value="GAF-like_dom_sf"/>
</dbReference>
<dbReference type="Gene3D" id="3.30.450.40">
    <property type="match status" value="1"/>
</dbReference>
<dbReference type="Pfam" id="PF02518">
    <property type="entry name" value="HATPase_c"/>
    <property type="match status" value="1"/>
</dbReference>
<evidence type="ECO:0000256" key="3">
    <source>
        <dbReference type="ARBA" id="ARBA00022553"/>
    </source>
</evidence>
<dbReference type="InterPro" id="IPR036097">
    <property type="entry name" value="HisK_dim/P_sf"/>
</dbReference>
<dbReference type="InterPro" id="IPR003594">
    <property type="entry name" value="HATPase_dom"/>
</dbReference>
<evidence type="ECO:0000256" key="4">
    <source>
        <dbReference type="ARBA" id="ARBA00022679"/>
    </source>
</evidence>
<dbReference type="EMBL" id="AP012279">
    <property type="protein sequence ID" value="BAL78489.1"/>
    <property type="molecule type" value="Genomic_DNA"/>
</dbReference>
<dbReference type="InterPro" id="IPR036890">
    <property type="entry name" value="HATPase_C_sf"/>
</dbReference>
<keyword evidence="6" id="KW-0902">Two-component regulatory system</keyword>
<evidence type="ECO:0000256" key="2">
    <source>
        <dbReference type="ARBA" id="ARBA00012438"/>
    </source>
</evidence>
<dbReference type="InterPro" id="IPR004358">
    <property type="entry name" value="Sig_transdc_His_kin-like_C"/>
</dbReference>
<evidence type="ECO:0000259" key="7">
    <source>
        <dbReference type="PROSITE" id="PS50109"/>
    </source>
</evidence>
<proteinExistence type="predicted"/>
<dbReference type="Proteomes" id="UP000007886">
    <property type="component" value="Chromosome"/>
</dbReference>
<dbReference type="Gene3D" id="3.30.565.10">
    <property type="entry name" value="Histidine kinase-like ATPase, C-terminal domain"/>
    <property type="match status" value="1"/>
</dbReference>
<dbReference type="EC" id="2.7.13.3" evidence="2"/>
<dbReference type="AlphaFoldDB" id="A0AAI8QEJ0"/>
<dbReference type="PANTHER" id="PTHR43711:SF1">
    <property type="entry name" value="HISTIDINE KINASE 1"/>
    <property type="match status" value="1"/>
</dbReference>
<dbReference type="PRINTS" id="PR00344">
    <property type="entry name" value="BCTRLSENSOR"/>
</dbReference>
<evidence type="ECO:0000313" key="9">
    <source>
        <dbReference type="Proteomes" id="UP000007886"/>
    </source>
</evidence>
<dbReference type="CDD" id="cd00075">
    <property type="entry name" value="HATPase"/>
    <property type="match status" value="1"/>
</dbReference>
<keyword evidence="9" id="KW-1185">Reference proteome</keyword>
<dbReference type="SMART" id="SM00388">
    <property type="entry name" value="HisKA"/>
    <property type="match status" value="1"/>
</dbReference>
<evidence type="ECO:0000256" key="5">
    <source>
        <dbReference type="ARBA" id="ARBA00022777"/>
    </source>
</evidence>
<dbReference type="SUPFAM" id="SSF55781">
    <property type="entry name" value="GAF domain-like"/>
    <property type="match status" value="1"/>
</dbReference>
<dbReference type="KEGG" id="brs:S23_52950"/>
<dbReference type="GO" id="GO:0000155">
    <property type="term" value="F:phosphorelay sensor kinase activity"/>
    <property type="evidence" value="ECO:0007669"/>
    <property type="project" value="InterPro"/>
</dbReference>
<feature type="domain" description="Histidine kinase" evidence="7">
    <location>
        <begin position="180"/>
        <end position="390"/>
    </location>
</feature>
<dbReference type="SMART" id="SM00387">
    <property type="entry name" value="HATPase_c"/>
    <property type="match status" value="1"/>
</dbReference>
<dbReference type="SUPFAM" id="SSF47384">
    <property type="entry name" value="Homodimeric domain of signal transducing histidine kinase"/>
    <property type="match status" value="1"/>
</dbReference>
<dbReference type="Pfam" id="PF00512">
    <property type="entry name" value="HisKA"/>
    <property type="match status" value="1"/>
</dbReference>
<organism evidence="8 9">
    <name type="scientific">Bradyrhizobium cosmicum</name>
    <dbReference type="NCBI Taxonomy" id="1404864"/>
    <lineage>
        <taxon>Bacteria</taxon>
        <taxon>Pseudomonadati</taxon>
        <taxon>Pseudomonadota</taxon>
        <taxon>Alphaproteobacteria</taxon>
        <taxon>Hyphomicrobiales</taxon>
        <taxon>Nitrobacteraceae</taxon>
        <taxon>Bradyrhizobium</taxon>
    </lineage>
</organism>
<comment type="catalytic activity">
    <reaction evidence="1">
        <text>ATP + protein L-histidine = ADP + protein N-phospho-L-histidine.</text>
        <dbReference type="EC" id="2.7.13.3"/>
    </reaction>
</comment>
<dbReference type="PANTHER" id="PTHR43711">
    <property type="entry name" value="TWO-COMPONENT HISTIDINE KINASE"/>
    <property type="match status" value="1"/>
</dbReference>
<dbReference type="InterPro" id="IPR003018">
    <property type="entry name" value="GAF"/>
</dbReference>
<dbReference type="SUPFAM" id="SSF55874">
    <property type="entry name" value="ATPase domain of HSP90 chaperone/DNA topoisomerase II/histidine kinase"/>
    <property type="match status" value="1"/>
</dbReference>
<evidence type="ECO:0000256" key="6">
    <source>
        <dbReference type="ARBA" id="ARBA00023012"/>
    </source>
</evidence>
<dbReference type="Gene3D" id="1.10.287.130">
    <property type="match status" value="1"/>
</dbReference>
<dbReference type="CDD" id="cd00082">
    <property type="entry name" value="HisKA"/>
    <property type="match status" value="1"/>
</dbReference>
<protein>
    <recommendedName>
        <fullName evidence="2">histidine kinase</fullName>
        <ecNumber evidence="2">2.7.13.3</ecNumber>
    </recommendedName>
</protein>
<gene>
    <name evidence="8" type="ORF">S23_52950</name>
</gene>
<dbReference type="RefSeq" id="WP_015687764.1">
    <property type="nucleotide sequence ID" value="NC_017082.1"/>
</dbReference>
<keyword evidence="4" id="KW-0808">Transferase</keyword>
<keyword evidence="5 8" id="KW-0418">Kinase</keyword>
<dbReference type="InterPro" id="IPR003661">
    <property type="entry name" value="HisK_dim/P_dom"/>
</dbReference>